<protein>
    <recommendedName>
        <fullName evidence="3">Abi-like protein</fullName>
    </recommendedName>
</protein>
<reference evidence="1 2" key="1">
    <citation type="journal article" date="2017" name="Int. J. Syst. Evol. Microbiol.">
        <title>Gemmobacter straminiformis sp. nov., isolated from an artificial fountain.</title>
        <authorList>
            <person name="Kang J.Y."/>
            <person name="Kim M.J."/>
            <person name="Chun J."/>
            <person name="Son K.P."/>
            <person name="Jahng K.Y."/>
        </authorList>
    </citation>
    <scope>NUCLEOTIDE SEQUENCE [LARGE SCALE GENOMIC DNA]</scope>
    <source>
        <strain evidence="1 2">CAM-8</strain>
    </source>
</reference>
<proteinExistence type="predicted"/>
<accession>A0A842IBT7</accession>
<dbReference type="RefSeq" id="WP_185798200.1">
    <property type="nucleotide sequence ID" value="NZ_JACLQD010000004.1"/>
</dbReference>
<dbReference type="AlphaFoldDB" id="A0A842IBT7"/>
<name>A0A842IBT7_9RHOB</name>
<keyword evidence="2" id="KW-1185">Reference proteome</keyword>
<comment type="caution">
    <text evidence="1">The sequence shown here is derived from an EMBL/GenBank/DDBJ whole genome shotgun (WGS) entry which is preliminary data.</text>
</comment>
<sequence length="216" mass="24634">MIALLELALRNATNQRLTEDFGDPDWLLPGHSAVRLLPFEMNAVRTAMTHARKAAYAKLSYKDKSALDAKAFPNGIPAGTEHLAVAKARQALFPVSHGQIIAQTTFSFWKRLYSHDYDATLWKTSLKRVFPNKSLRRSDLTRALETIYATRNRVAHHEPVYGDRLDDAVAALDYVRTWTGAKTETEDTSFKRFSSIQFLRMQMDYQSHLATWQTLT</sequence>
<evidence type="ECO:0000313" key="1">
    <source>
        <dbReference type="EMBL" id="MBC2836574.1"/>
    </source>
</evidence>
<evidence type="ECO:0008006" key="3">
    <source>
        <dbReference type="Google" id="ProtNLM"/>
    </source>
</evidence>
<evidence type="ECO:0000313" key="2">
    <source>
        <dbReference type="Proteomes" id="UP000555411"/>
    </source>
</evidence>
<dbReference type="EMBL" id="JACLQD010000004">
    <property type="protein sequence ID" value="MBC2836574.1"/>
    <property type="molecule type" value="Genomic_DNA"/>
</dbReference>
<gene>
    <name evidence="1" type="ORF">H7F16_13725</name>
</gene>
<organism evidence="1 2">
    <name type="scientific">Paragemmobacter straminiformis</name>
    <dbReference type="NCBI Taxonomy" id="2045119"/>
    <lineage>
        <taxon>Bacteria</taxon>
        <taxon>Pseudomonadati</taxon>
        <taxon>Pseudomonadota</taxon>
        <taxon>Alphaproteobacteria</taxon>
        <taxon>Rhodobacterales</taxon>
        <taxon>Paracoccaceae</taxon>
        <taxon>Paragemmobacter</taxon>
    </lineage>
</organism>
<dbReference type="Proteomes" id="UP000555411">
    <property type="component" value="Unassembled WGS sequence"/>
</dbReference>